<dbReference type="GO" id="GO:0005886">
    <property type="term" value="C:plasma membrane"/>
    <property type="evidence" value="ECO:0007669"/>
    <property type="project" value="UniProtKB-SubCell"/>
</dbReference>
<dbReference type="SUPFAM" id="SSF161098">
    <property type="entry name" value="MetI-like"/>
    <property type="match status" value="1"/>
</dbReference>
<dbReference type="RefSeq" id="WP_013181998.1">
    <property type="nucleotide sequence ID" value="NC_014225.1"/>
</dbReference>
<keyword evidence="5 8" id="KW-0812">Transmembrane</keyword>
<dbReference type="eggNOG" id="COG1176">
    <property type="taxonomic scope" value="Bacteria"/>
</dbReference>
<feature type="transmembrane region" description="Helical" evidence="8">
    <location>
        <begin position="251"/>
        <end position="272"/>
    </location>
</feature>
<feature type="transmembrane region" description="Helical" evidence="8">
    <location>
        <begin position="149"/>
        <end position="168"/>
    </location>
</feature>
<feature type="transmembrane region" description="Helical" evidence="8">
    <location>
        <begin position="14"/>
        <end position="33"/>
    </location>
</feature>
<dbReference type="STRING" id="716544.wcw_0923"/>
<keyword evidence="4" id="KW-1003">Cell membrane</keyword>
<keyword evidence="11" id="KW-1185">Reference proteome</keyword>
<keyword evidence="7 8" id="KW-0472">Membrane</keyword>
<feature type="transmembrane region" description="Helical" evidence="8">
    <location>
        <begin position="67"/>
        <end position="86"/>
    </location>
</feature>
<evidence type="ECO:0000256" key="7">
    <source>
        <dbReference type="ARBA" id="ARBA00023136"/>
    </source>
</evidence>
<comment type="subcellular location">
    <subcellularLocation>
        <location evidence="1">Cell membrane</location>
        <topology evidence="1">Multi-pass membrane protein</topology>
    </subcellularLocation>
</comment>
<evidence type="ECO:0000256" key="1">
    <source>
        <dbReference type="ARBA" id="ARBA00004651"/>
    </source>
</evidence>
<organism evidence="10 11">
    <name type="scientific">Waddlia chondrophila (strain ATCC VR-1470 / WSU 86-1044)</name>
    <dbReference type="NCBI Taxonomy" id="716544"/>
    <lineage>
        <taxon>Bacteria</taxon>
        <taxon>Pseudomonadati</taxon>
        <taxon>Chlamydiota</taxon>
        <taxon>Chlamydiia</taxon>
        <taxon>Parachlamydiales</taxon>
        <taxon>Waddliaceae</taxon>
        <taxon>Waddlia</taxon>
    </lineage>
</organism>
<evidence type="ECO:0000256" key="3">
    <source>
        <dbReference type="ARBA" id="ARBA00022448"/>
    </source>
</evidence>
<dbReference type="OrthoDB" id="9807047at2"/>
<feature type="transmembrane region" description="Helical" evidence="8">
    <location>
        <begin position="98"/>
        <end position="117"/>
    </location>
</feature>
<dbReference type="AlphaFoldDB" id="D6YVX3"/>
<proteinExistence type="inferred from homology"/>
<dbReference type="CDD" id="cd06261">
    <property type="entry name" value="TM_PBP2"/>
    <property type="match status" value="1"/>
</dbReference>
<dbReference type="Proteomes" id="UP000001505">
    <property type="component" value="Chromosome"/>
</dbReference>
<keyword evidence="3" id="KW-0813">Transport</keyword>
<gene>
    <name evidence="10" type="primary">potB</name>
    <name evidence="10" type="ordered locus">wcw_0923</name>
</gene>
<dbReference type="InterPro" id="IPR000515">
    <property type="entry name" value="MetI-like"/>
</dbReference>
<dbReference type="PANTHER" id="PTHR42929">
    <property type="entry name" value="INNER MEMBRANE ABC TRANSPORTER PERMEASE PROTEIN YDCU-RELATED-RELATED"/>
    <property type="match status" value="1"/>
</dbReference>
<dbReference type="EMBL" id="CP001928">
    <property type="protein sequence ID" value="ADI38284.1"/>
    <property type="molecule type" value="Genomic_DNA"/>
</dbReference>
<feature type="domain" description="ABC transmembrane type-1" evidence="9">
    <location>
        <begin position="63"/>
        <end position="269"/>
    </location>
</feature>
<comment type="similarity">
    <text evidence="2">Belongs to the binding-protein-dependent transport system permease family. CysTW subfamily.</text>
</comment>
<dbReference type="PANTHER" id="PTHR42929:SF1">
    <property type="entry name" value="INNER MEMBRANE ABC TRANSPORTER PERMEASE PROTEIN YDCU-RELATED"/>
    <property type="match status" value="1"/>
</dbReference>
<evidence type="ECO:0000256" key="6">
    <source>
        <dbReference type="ARBA" id="ARBA00022989"/>
    </source>
</evidence>
<evidence type="ECO:0000256" key="2">
    <source>
        <dbReference type="ARBA" id="ARBA00007069"/>
    </source>
</evidence>
<evidence type="ECO:0000313" key="11">
    <source>
        <dbReference type="Proteomes" id="UP000001505"/>
    </source>
</evidence>
<feature type="transmembrane region" description="Helical" evidence="8">
    <location>
        <begin position="205"/>
        <end position="223"/>
    </location>
</feature>
<dbReference type="KEGG" id="wch:wcw_0923"/>
<evidence type="ECO:0000256" key="8">
    <source>
        <dbReference type="SAM" id="Phobius"/>
    </source>
</evidence>
<evidence type="ECO:0000256" key="4">
    <source>
        <dbReference type="ARBA" id="ARBA00022475"/>
    </source>
</evidence>
<dbReference type="PROSITE" id="PS50928">
    <property type="entry name" value="ABC_TM1"/>
    <property type="match status" value="1"/>
</dbReference>
<name>D6YVX3_WADCW</name>
<reference evidence="10 11" key="1">
    <citation type="journal article" date="2010" name="PLoS ONE">
        <title>The Waddlia genome: a window into chlamydial biology.</title>
        <authorList>
            <person name="Bertelli C."/>
            <person name="Collyn F."/>
            <person name="Croxatto A."/>
            <person name="Ruckert C."/>
            <person name="Polkinghorne A."/>
            <person name="Kebbi-Beghdadi C."/>
            <person name="Goesmann A."/>
            <person name="Vaughan L."/>
            <person name="Greub G."/>
        </authorList>
    </citation>
    <scope>NUCLEOTIDE SEQUENCE [LARGE SCALE GENOMIC DNA]</scope>
    <source>
        <strain evidence="11">ATCC VR-1470 / WSU 86-1044</strain>
    </source>
</reference>
<evidence type="ECO:0000313" key="10">
    <source>
        <dbReference type="EMBL" id="ADI38284.1"/>
    </source>
</evidence>
<evidence type="ECO:0000259" key="9">
    <source>
        <dbReference type="PROSITE" id="PS50928"/>
    </source>
</evidence>
<dbReference type="GO" id="GO:0055085">
    <property type="term" value="P:transmembrane transport"/>
    <property type="evidence" value="ECO:0007669"/>
    <property type="project" value="InterPro"/>
</dbReference>
<evidence type="ECO:0000256" key="5">
    <source>
        <dbReference type="ARBA" id="ARBA00022692"/>
    </source>
</evidence>
<accession>D6YVX3</accession>
<dbReference type="Gene3D" id="1.10.3720.10">
    <property type="entry name" value="MetI-like"/>
    <property type="match status" value="1"/>
</dbReference>
<keyword evidence="6 8" id="KW-1133">Transmembrane helix</keyword>
<protein>
    <submittedName>
        <fullName evidence="10">ABC-type spermidine/putrescine transport system, permease subunit I</fullName>
    </submittedName>
</protein>
<sequence length="287" mass="32187">MDKLKETFSTLPSFAWLSVFFLLPTIIICVFAFKPADIYGAIQKGWTLATLSHLGNLYFYKLLWRSLWISISSTLICLLLAIPMGYQIATSQPKWRHLMLILTVIPFWSSFLIRIYAWKTILHPEGYFHQILATIGVISPTTPLLYTNFSVIIVMVYTFIPFAILPIYTSAVKFDFQLIEAAMDLGAARFKAIGKVFIPGIKKGILTAALMVFIPAVGTYIIPDLVGGVNSDMIGNKIAQKTFAERSIPEASAIAMVLNLIILIPLGILLIYSRKTRSLETINRSRE</sequence>
<dbReference type="HOGENOM" id="CLU_016047_18_3_0"/>
<dbReference type="InterPro" id="IPR035906">
    <property type="entry name" value="MetI-like_sf"/>
</dbReference>